<keyword evidence="1" id="KW-0175">Coiled coil</keyword>
<evidence type="ECO:0000256" key="2">
    <source>
        <dbReference type="SAM" id="MobiDB-lite"/>
    </source>
</evidence>
<comment type="caution">
    <text evidence="5">The sequence shown here is derived from an EMBL/GenBank/DDBJ whole genome shotgun (WGS) entry which is preliminary data.</text>
</comment>
<evidence type="ECO:0000313" key="5">
    <source>
        <dbReference type="EMBL" id="CAH1412352.1"/>
    </source>
</evidence>
<dbReference type="InterPro" id="IPR011205">
    <property type="entry name" value="UCP015417_vWA"/>
</dbReference>
<feature type="coiled-coil region" evidence="1">
    <location>
        <begin position="179"/>
        <end position="225"/>
    </location>
</feature>
<dbReference type="PANTHER" id="PTHR31373:SF27">
    <property type="entry name" value="TROVE DOMAIN-CONTAINING PROTEIN"/>
    <property type="match status" value="1"/>
</dbReference>
<dbReference type="InterPro" id="IPR036465">
    <property type="entry name" value="vWFA_dom_sf"/>
</dbReference>
<evidence type="ECO:0000256" key="1">
    <source>
        <dbReference type="SAM" id="Coils"/>
    </source>
</evidence>
<dbReference type="Proteomes" id="UP001157418">
    <property type="component" value="Unassembled WGS sequence"/>
</dbReference>
<feature type="domain" description="DUF7788" evidence="4">
    <location>
        <begin position="437"/>
        <end position="670"/>
    </location>
</feature>
<dbReference type="InterPro" id="IPR058580">
    <property type="entry name" value="DUF2828"/>
</dbReference>
<reference evidence="5 6" key="1">
    <citation type="submission" date="2022-01" db="EMBL/GenBank/DDBJ databases">
        <authorList>
            <person name="Xiong W."/>
            <person name="Schranz E."/>
        </authorList>
    </citation>
    <scope>NUCLEOTIDE SEQUENCE [LARGE SCALE GENOMIC DNA]</scope>
</reference>
<dbReference type="SUPFAM" id="SSF53300">
    <property type="entry name" value="vWA-like"/>
    <property type="match status" value="1"/>
</dbReference>
<feature type="region of interest" description="Disordered" evidence="2">
    <location>
        <begin position="564"/>
        <end position="584"/>
    </location>
</feature>
<dbReference type="EMBL" id="CAKMRJ010000001">
    <property type="protein sequence ID" value="CAH1412352.1"/>
    <property type="molecule type" value="Genomic_DNA"/>
</dbReference>
<accession>A0AAU9LFL9</accession>
<dbReference type="InterPro" id="IPR056690">
    <property type="entry name" value="DUF7788"/>
</dbReference>
<dbReference type="AlphaFoldDB" id="A0AAU9LFL9"/>
<dbReference type="Pfam" id="PF11443">
    <property type="entry name" value="DUF2828"/>
    <property type="match status" value="1"/>
</dbReference>
<keyword evidence="6" id="KW-1185">Reference proteome</keyword>
<sequence>MASNDNSPMSSPEYTSDDAMTDDLSEFSYDYEPRKSFTENNAATYASSGNPCLDFFFHVVPDTRPKSLISRLQVAWNHDPLTTLKLVCNLRGVRGTGKSDKEGFYTAALWLHKHHPKTLASNIPLLVEFGYFKDLLEILYRLIQGSDVRKIAKEEWTLKKLVKGKGEQRKQYFLSKKKMNRKQKKNKAEMEMKAKLRAKVPREQRIEANRAHMKAEQERAKASRKEKISAMAEKVQDRYNSDEDYKHLHDQVSSFFADRLQSDIQSLNSGDPTKISLAAKWCPSVDSSYDNATLICESIARMIYPRNSNPEFDGLDDTNYVFKIKNRLRKQVLVPLRSALQLPEVYMSAKQWSSITYERVASIAMKNYTDIFLHRDNARFREYLQNVTTCDAKIAAGALLPHEIIASLDRGSGAVIVAELQWKRMVDDLLKKGKLTNCIAVCDVSGSMSGTPMEVAVALGLLVSELSADPWKGHVITFSESPELHQIKGDNLRSKTEFIRKMGFGFNTNFQKVFDRMLEVAVKEKLGEDEMVERVFVFSDMEFDQASRTSTYSSRYSARYHRWGTDSDSDSDSEEEVDEAPVDPWETDYEAIERKFKSCGYEKVPEIVFWNLRNSKSTPVTVDRKGVALLSGFSKNLLTLFLEEGGVIKPEDVADKRLKGSLTPEERMEAAISGELYQKLVVCD</sequence>
<feature type="compositionally biased region" description="Acidic residues" evidence="2">
    <location>
        <begin position="567"/>
        <end position="584"/>
    </location>
</feature>
<dbReference type="PIRSF" id="PIRSF015417">
    <property type="entry name" value="T31B5_30_vWA"/>
    <property type="match status" value="1"/>
</dbReference>
<dbReference type="CDD" id="cd00198">
    <property type="entry name" value="vWFA"/>
    <property type="match status" value="1"/>
</dbReference>
<gene>
    <name evidence="5" type="ORF">LVIROSA_LOCUS373</name>
</gene>
<feature type="region of interest" description="Disordered" evidence="2">
    <location>
        <begin position="1"/>
        <end position="20"/>
    </location>
</feature>
<evidence type="ECO:0000259" key="4">
    <source>
        <dbReference type="Pfam" id="PF25043"/>
    </source>
</evidence>
<feature type="domain" description="DUF2828" evidence="3">
    <location>
        <begin position="38"/>
        <end position="435"/>
    </location>
</feature>
<feature type="compositionally biased region" description="Polar residues" evidence="2">
    <location>
        <begin position="1"/>
        <end position="14"/>
    </location>
</feature>
<dbReference type="Pfam" id="PF25043">
    <property type="entry name" value="DUF7788"/>
    <property type="match status" value="1"/>
</dbReference>
<evidence type="ECO:0000259" key="3">
    <source>
        <dbReference type="Pfam" id="PF11443"/>
    </source>
</evidence>
<name>A0AAU9LFL9_9ASTR</name>
<dbReference type="PANTHER" id="PTHR31373">
    <property type="entry name" value="OS06G0652100 PROTEIN"/>
    <property type="match status" value="1"/>
</dbReference>
<organism evidence="5 6">
    <name type="scientific">Lactuca virosa</name>
    <dbReference type="NCBI Taxonomy" id="75947"/>
    <lineage>
        <taxon>Eukaryota</taxon>
        <taxon>Viridiplantae</taxon>
        <taxon>Streptophyta</taxon>
        <taxon>Embryophyta</taxon>
        <taxon>Tracheophyta</taxon>
        <taxon>Spermatophyta</taxon>
        <taxon>Magnoliopsida</taxon>
        <taxon>eudicotyledons</taxon>
        <taxon>Gunneridae</taxon>
        <taxon>Pentapetalae</taxon>
        <taxon>asterids</taxon>
        <taxon>campanulids</taxon>
        <taxon>Asterales</taxon>
        <taxon>Asteraceae</taxon>
        <taxon>Cichorioideae</taxon>
        <taxon>Cichorieae</taxon>
        <taxon>Lactucinae</taxon>
        <taxon>Lactuca</taxon>
    </lineage>
</organism>
<dbReference type="Gene3D" id="3.40.50.410">
    <property type="entry name" value="von Willebrand factor, type A domain"/>
    <property type="match status" value="1"/>
</dbReference>
<evidence type="ECO:0000313" key="6">
    <source>
        <dbReference type="Proteomes" id="UP001157418"/>
    </source>
</evidence>
<protein>
    <submittedName>
        <fullName evidence="5">Uncharacterized protein</fullName>
    </submittedName>
</protein>
<proteinExistence type="predicted"/>